<evidence type="ECO:0000256" key="3">
    <source>
        <dbReference type="ARBA" id="ARBA00023155"/>
    </source>
</evidence>
<feature type="compositionally biased region" description="Polar residues" evidence="5">
    <location>
        <begin position="224"/>
        <end position="234"/>
    </location>
</feature>
<dbReference type="Pfam" id="PF12731">
    <property type="entry name" value="Mating_N"/>
    <property type="match status" value="1"/>
</dbReference>
<dbReference type="Pfam" id="PF05920">
    <property type="entry name" value="Homeobox_KN"/>
    <property type="match status" value="1"/>
</dbReference>
<accession>A0A8S0XU65</accession>
<keyword evidence="2" id="KW-0238">DNA-binding</keyword>
<feature type="compositionally biased region" description="Basic and acidic residues" evidence="5">
    <location>
        <begin position="376"/>
        <end position="386"/>
    </location>
</feature>
<keyword evidence="3" id="KW-0371">Homeobox</keyword>
<dbReference type="AlphaFoldDB" id="A0A8S0XU65"/>
<evidence type="ECO:0000256" key="4">
    <source>
        <dbReference type="ARBA" id="ARBA00023242"/>
    </source>
</evidence>
<evidence type="ECO:0000256" key="5">
    <source>
        <dbReference type="SAM" id="MobiDB-lite"/>
    </source>
</evidence>
<feature type="compositionally biased region" description="Polar residues" evidence="5">
    <location>
        <begin position="392"/>
        <end position="403"/>
    </location>
</feature>
<dbReference type="InterPro" id="IPR024333">
    <property type="entry name" value="Mating-type_A-alpha/beta_1_N"/>
</dbReference>
<comment type="caution">
    <text evidence="8">The sequence shown here is derived from an EMBL/GenBank/DDBJ whole genome shotgun (WGS) entry which is preliminary data.</text>
</comment>
<dbReference type="OrthoDB" id="250329at2759"/>
<dbReference type="GO" id="GO:0003677">
    <property type="term" value="F:DNA binding"/>
    <property type="evidence" value="ECO:0007669"/>
    <property type="project" value="UniProtKB-KW"/>
</dbReference>
<reference evidence="8 9" key="1">
    <citation type="submission" date="2020-01" db="EMBL/GenBank/DDBJ databases">
        <authorList>
            <person name="Gupta K D."/>
        </authorList>
    </citation>
    <scope>NUCLEOTIDE SEQUENCE [LARGE SCALE GENOMIC DNA]</scope>
</reference>
<proteinExistence type="inferred from homology"/>
<evidence type="ECO:0000259" key="6">
    <source>
        <dbReference type="Pfam" id="PF05920"/>
    </source>
</evidence>
<evidence type="ECO:0000259" key="7">
    <source>
        <dbReference type="Pfam" id="PF12731"/>
    </source>
</evidence>
<feature type="compositionally biased region" description="Low complexity" evidence="5">
    <location>
        <begin position="267"/>
        <end position="296"/>
    </location>
</feature>
<gene>
    <name evidence="8" type="ORF">AAE3_LOCUS8136</name>
</gene>
<dbReference type="CDD" id="cd00086">
    <property type="entry name" value="homeodomain"/>
    <property type="match status" value="1"/>
</dbReference>
<feature type="domain" description="KN homeodomain" evidence="6">
    <location>
        <begin position="129"/>
        <end position="168"/>
    </location>
</feature>
<feature type="region of interest" description="Disordered" evidence="5">
    <location>
        <begin position="224"/>
        <end position="415"/>
    </location>
</feature>
<dbReference type="Gene3D" id="1.10.10.60">
    <property type="entry name" value="Homeodomain-like"/>
    <property type="match status" value="1"/>
</dbReference>
<dbReference type="InterPro" id="IPR008422">
    <property type="entry name" value="KN_HD"/>
</dbReference>
<dbReference type="InterPro" id="IPR001356">
    <property type="entry name" value="HD"/>
</dbReference>
<sequence length="615" mass="68476">MCDNSLFAQLCRAEERLLSSMTQSPDALEEFSRSWAKLQTSINEAVEQDTLDEDTATLAQTVSARIEVIASLFLDLHTETTAFSSSLQDDLTAIFSNLTLSEASGKDTEQSESVASSSLPPYIEPAYTWLLHNLHNPYPSKQEKAYFSLQSGCSLKDIEHWFTSVRRRIGWNNLRVQRFRNKRCLIVQAATRFFDSSADPLDAGQHIAFATVLRNVENLYQRTLHKTSLTPTSNDQDRTYPDRGRRHTLARPLRRRQQHTTGAFAYPSPSNSASNSPERFFSSPEPSASPYSPPISCTHNRKRRQSSITDSDYDSNDEKLRPSKRSRSSILSDGGAFTLPTPVASPTASLDSSLSDVGEPETLRPPILSTKRKRRLSEGDESEHVSKRPHSALNNGSRVNHTPTQDHQKATPFDSWLHGTEERIVLTDDIPKPVTAETPYDADELDVAFHQYDYSPYATELSLEAGSTGTRDSSRTPESIPHVDLAPISFVQEAQGIDFAAFLDFNHVSLSQDSSFFADASAGFHSPFNHMDVLPAISMELPSESYPLQLEWASLLDSHSSLLSPGTSKPSILGDYNSRTLSSLITMHPGEKWAKHEHVSSRRDELWQLGAGISV</sequence>
<dbReference type="SUPFAM" id="SSF46689">
    <property type="entry name" value="Homeodomain-like"/>
    <property type="match status" value="1"/>
</dbReference>
<feature type="compositionally biased region" description="Basic residues" evidence="5">
    <location>
        <begin position="244"/>
        <end position="258"/>
    </location>
</feature>
<name>A0A8S0XU65_CYCAE</name>
<dbReference type="EMBL" id="CACVBS010000051">
    <property type="protein sequence ID" value="CAA7265921.1"/>
    <property type="molecule type" value="Genomic_DNA"/>
</dbReference>
<organism evidence="8 9">
    <name type="scientific">Cyclocybe aegerita</name>
    <name type="common">Black poplar mushroom</name>
    <name type="synonym">Agrocybe aegerita</name>
    <dbReference type="NCBI Taxonomy" id="1973307"/>
    <lineage>
        <taxon>Eukaryota</taxon>
        <taxon>Fungi</taxon>
        <taxon>Dikarya</taxon>
        <taxon>Basidiomycota</taxon>
        <taxon>Agaricomycotina</taxon>
        <taxon>Agaricomycetes</taxon>
        <taxon>Agaricomycetidae</taxon>
        <taxon>Agaricales</taxon>
        <taxon>Agaricineae</taxon>
        <taxon>Bolbitiaceae</taxon>
        <taxon>Cyclocybe</taxon>
    </lineage>
</organism>
<feature type="domain" description="Mating-type protein A-alpha/beta 1 N-terminal" evidence="7">
    <location>
        <begin position="3"/>
        <end position="87"/>
    </location>
</feature>
<protein>
    <submittedName>
        <fullName evidence="8">Uncharacterized protein</fullName>
    </submittedName>
</protein>
<evidence type="ECO:0000313" key="8">
    <source>
        <dbReference type="EMBL" id="CAA7265921.1"/>
    </source>
</evidence>
<feature type="compositionally biased region" description="Polar residues" evidence="5">
    <location>
        <begin position="344"/>
        <end position="355"/>
    </location>
</feature>
<keyword evidence="9" id="KW-1185">Reference proteome</keyword>
<dbReference type="Proteomes" id="UP000467700">
    <property type="component" value="Unassembled WGS sequence"/>
</dbReference>
<evidence type="ECO:0000313" key="9">
    <source>
        <dbReference type="Proteomes" id="UP000467700"/>
    </source>
</evidence>
<dbReference type="InterPro" id="IPR009057">
    <property type="entry name" value="Homeodomain-like_sf"/>
</dbReference>
<evidence type="ECO:0000256" key="2">
    <source>
        <dbReference type="ARBA" id="ARBA00023125"/>
    </source>
</evidence>
<evidence type="ECO:0000256" key="1">
    <source>
        <dbReference type="ARBA" id="ARBA00005800"/>
    </source>
</evidence>
<comment type="similarity">
    <text evidence="1">Belongs to the TALE/M-ATYP homeobox family.</text>
</comment>
<dbReference type="GO" id="GO:0006355">
    <property type="term" value="P:regulation of DNA-templated transcription"/>
    <property type="evidence" value="ECO:0007669"/>
    <property type="project" value="InterPro"/>
</dbReference>
<keyword evidence="4" id="KW-0539">Nucleus</keyword>